<protein>
    <recommendedName>
        <fullName evidence="1">Thioredoxin domain-containing protein</fullName>
    </recommendedName>
</protein>
<dbReference type="Proteomes" id="UP001150907">
    <property type="component" value="Unassembled WGS sequence"/>
</dbReference>
<comment type="caution">
    <text evidence="2">The sequence shown here is derived from an EMBL/GenBank/DDBJ whole genome shotgun (WGS) entry which is preliminary data.</text>
</comment>
<keyword evidence="3" id="KW-1185">Reference proteome</keyword>
<dbReference type="Gene3D" id="3.40.30.10">
    <property type="entry name" value="Glutaredoxin"/>
    <property type="match status" value="1"/>
</dbReference>
<dbReference type="Pfam" id="PF00085">
    <property type="entry name" value="Thioredoxin"/>
    <property type="match status" value="1"/>
</dbReference>
<dbReference type="InterPro" id="IPR036249">
    <property type="entry name" value="Thioredoxin-like_sf"/>
</dbReference>
<evidence type="ECO:0000313" key="3">
    <source>
        <dbReference type="Proteomes" id="UP001150907"/>
    </source>
</evidence>
<dbReference type="OrthoDB" id="10257948at2759"/>
<name>A0A9W8BHE1_9FUNG</name>
<accession>A0A9W8BHE1</accession>
<dbReference type="AlphaFoldDB" id="A0A9W8BHE1"/>
<feature type="domain" description="Thioredoxin" evidence="1">
    <location>
        <begin position="84"/>
        <end position="154"/>
    </location>
</feature>
<dbReference type="EMBL" id="JANBQF010000333">
    <property type="protein sequence ID" value="KAJ2002123.1"/>
    <property type="molecule type" value="Genomic_DNA"/>
</dbReference>
<gene>
    <name evidence="2" type="ORF">H4R26_003772</name>
</gene>
<dbReference type="InterPro" id="IPR013766">
    <property type="entry name" value="Thioredoxin_domain"/>
</dbReference>
<organism evidence="2 3">
    <name type="scientific">Coemansia thaxteri</name>
    <dbReference type="NCBI Taxonomy" id="2663907"/>
    <lineage>
        <taxon>Eukaryota</taxon>
        <taxon>Fungi</taxon>
        <taxon>Fungi incertae sedis</taxon>
        <taxon>Zoopagomycota</taxon>
        <taxon>Kickxellomycotina</taxon>
        <taxon>Kickxellomycetes</taxon>
        <taxon>Kickxellales</taxon>
        <taxon>Kickxellaceae</taxon>
        <taxon>Coemansia</taxon>
    </lineage>
</organism>
<evidence type="ECO:0000313" key="2">
    <source>
        <dbReference type="EMBL" id="KAJ2002123.1"/>
    </source>
</evidence>
<dbReference type="SUPFAM" id="SSF52833">
    <property type="entry name" value="Thioredoxin-like"/>
    <property type="match status" value="1"/>
</dbReference>
<proteinExistence type="predicted"/>
<sequence length="216" mass="24735">MNDKIKAVARNVLKEGDDALSDDELLADFENDPELEKLREARLDQLKREMNQTRELRSRGHGEYTELHKEEDMVKLVGGEGRGVAHFTHPQFARCKIVDRHLRILAPHHFETRFASIDVERCPFLAQKFQIRVLPCLLLIVNGRVIDKIVGFEELGNSDTFSTNTLERRLAKCEVIKPPKGDLARIPVAERPIAYQFGNRGDACDVDNDDDFKDLE</sequence>
<dbReference type="PANTHER" id="PTHR21148">
    <property type="entry name" value="THIOREDOXIN DOMAIN-CONTAINING PROTEIN 9"/>
    <property type="match status" value="1"/>
</dbReference>
<evidence type="ECO:0000259" key="1">
    <source>
        <dbReference type="Pfam" id="PF00085"/>
    </source>
</evidence>
<dbReference type="CDD" id="cd02989">
    <property type="entry name" value="Phd_like_TxnDC9"/>
    <property type="match status" value="1"/>
</dbReference>
<reference evidence="2" key="1">
    <citation type="submission" date="2022-07" db="EMBL/GenBank/DDBJ databases">
        <title>Phylogenomic reconstructions and comparative analyses of Kickxellomycotina fungi.</title>
        <authorList>
            <person name="Reynolds N.K."/>
            <person name="Stajich J.E."/>
            <person name="Barry K."/>
            <person name="Grigoriev I.V."/>
            <person name="Crous P."/>
            <person name="Smith M.E."/>
        </authorList>
    </citation>
    <scope>NUCLEOTIDE SEQUENCE</scope>
    <source>
        <strain evidence="2">IMI 214461</strain>
    </source>
</reference>